<organism evidence="1 2">
    <name type="scientific">Planktothrix pseudagardhii</name>
    <dbReference type="NCBI Taxonomy" id="132604"/>
    <lineage>
        <taxon>Bacteria</taxon>
        <taxon>Bacillati</taxon>
        <taxon>Cyanobacteriota</taxon>
        <taxon>Cyanophyceae</taxon>
        <taxon>Oscillatoriophycideae</taxon>
        <taxon>Oscillatoriales</taxon>
        <taxon>Microcoleaceae</taxon>
        <taxon>Planktothrix</taxon>
    </lineage>
</organism>
<name>A0A9W4G490_9CYAN</name>
<protein>
    <submittedName>
        <fullName evidence="1">Uncharacterized protein</fullName>
    </submittedName>
</protein>
<dbReference type="KEGG" id="ppsu:NO713_01350"/>
<evidence type="ECO:0000313" key="1">
    <source>
        <dbReference type="EMBL" id="CAD5931996.1"/>
    </source>
</evidence>
<dbReference type="Proteomes" id="UP001153719">
    <property type="component" value="Chromosome"/>
</dbReference>
<reference evidence="1" key="1">
    <citation type="submission" date="2020-09" db="EMBL/GenBank/DDBJ databases">
        <authorList>
            <person name="Blom J."/>
        </authorList>
    </citation>
    <scope>NUCLEOTIDE SEQUENCE</scope>
    <source>
        <strain evidence="1">No.713</strain>
    </source>
</reference>
<gene>
    <name evidence="1" type="ORF">NO713_01350</name>
</gene>
<dbReference type="EMBL" id="LR882967">
    <property type="protein sequence ID" value="CAD5931996.1"/>
    <property type="molecule type" value="Genomic_DNA"/>
</dbReference>
<dbReference type="RefSeq" id="WP_254173376.1">
    <property type="nucleotide sequence ID" value="NZ_LR882967.1"/>
</dbReference>
<proteinExistence type="predicted"/>
<evidence type="ECO:0000313" key="2">
    <source>
        <dbReference type="Proteomes" id="UP001153719"/>
    </source>
</evidence>
<dbReference type="AlphaFoldDB" id="A0A9W4G490"/>
<accession>A0A9W4G490</accession>
<keyword evidence="2" id="KW-1185">Reference proteome</keyword>
<sequence>MTQHNLGPLAAVVAGMTAAASAGTYVGARLAGKTHQQAKKNLLKNTFHTALDVTHTVHFAENVYELAESTSPDFNS</sequence>